<sequence>MKSKIAIACQGGGSQTAFTAGVLKTFFKHKVQDKYDIVSLSGTSGGGICAFFAWLALHLGHDDCEELIEFWQDNSAKTGREQFINSLMIAWINAVNKGIIPTLNQSPTSESARAIAKMTTVGLRPEFSDLKQLLIQHADFTQMEDFKGKSPVLVLGACNILSGRLTKFSSYNEVIKPEHLTASACVPNIFPAVEINGQAYWDGLFSDNPPIDVLIKEAVIGPFVPDEIWVIKINPTTTDHIPTEISDIHDRRNQLEGNISLFQNLSQIEFLNFLFGLGAYKKSHLAARGITHEIRIPKSFPDDPDKPYHIPMIEMSPELQKSLNFAGKLDRDPEHIKLLIDDGIKQGTKFLQDIGMI</sequence>
<dbReference type="AlphaFoldDB" id="A0A2I7N9I9"/>
<dbReference type="Pfam" id="PF01734">
    <property type="entry name" value="Patatin"/>
    <property type="match status" value="1"/>
</dbReference>
<dbReference type="InterPro" id="IPR002641">
    <property type="entry name" value="PNPLA_dom"/>
</dbReference>
<keyword evidence="4" id="KW-1185">Reference proteome</keyword>
<dbReference type="SUPFAM" id="SSF52151">
    <property type="entry name" value="FabD/lysophospholipase-like"/>
    <property type="match status" value="1"/>
</dbReference>
<dbReference type="InterPro" id="IPR016035">
    <property type="entry name" value="Acyl_Trfase/lysoPLipase"/>
</dbReference>
<dbReference type="OrthoDB" id="9770965at2"/>
<keyword evidence="1" id="KW-0443">Lipid metabolism</keyword>
<reference evidence="4" key="1">
    <citation type="submission" date="2017-11" db="EMBL/GenBank/DDBJ databases">
        <authorList>
            <person name="Chan K.G."/>
            <person name="Lee L.S."/>
        </authorList>
    </citation>
    <scope>NUCLEOTIDE SEQUENCE [LARGE SCALE GENOMIC DNA]</scope>
    <source>
        <strain evidence="4">DSM 100970</strain>
    </source>
</reference>
<evidence type="ECO:0000313" key="4">
    <source>
        <dbReference type="Proteomes" id="UP000236655"/>
    </source>
</evidence>
<dbReference type="EMBL" id="CP024847">
    <property type="protein sequence ID" value="AUR53113.1"/>
    <property type="molecule type" value="Genomic_DNA"/>
</dbReference>
<accession>A0A2I7N9I9</accession>
<evidence type="ECO:0000313" key="3">
    <source>
        <dbReference type="EMBL" id="AUR53113.1"/>
    </source>
</evidence>
<protein>
    <recommendedName>
        <fullName evidence="2">PNPLA domain-containing protein</fullName>
    </recommendedName>
</protein>
<name>A0A2I7N9I9_9NEIS</name>
<dbReference type="RefSeq" id="WP_102952399.1">
    <property type="nucleotide sequence ID" value="NZ_CP024847.1"/>
</dbReference>
<dbReference type="Proteomes" id="UP000236655">
    <property type="component" value="Chromosome"/>
</dbReference>
<gene>
    <name evidence="3" type="ORF">CUN60_12705</name>
</gene>
<evidence type="ECO:0000256" key="1">
    <source>
        <dbReference type="ARBA" id="ARBA00023098"/>
    </source>
</evidence>
<dbReference type="Gene3D" id="3.40.1090.10">
    <property type="entry name" value="Cytosolic phospholipase A2 catalytic domain"/>
    <property type="match status" value="1"/>
</dbReference>
<dbReference type="GO" id="GO:0006629">
    <property type="term" value="P:lipid metabolic process"/>
    <property type="evidence" value="ECO:0007669"/>
    <property type="project" value="UniProtKB-KW"/>
</dbReference>
<organism evidence="3 4">
    <name type="scientific">Aquella oligotrophica</name>
    <dbReference type="NCBI Taxonomy" id="2067065"/>
    <lineage>
        <taxon>Bacteria</taxon>
        <taxon>Pseudomonadati</taxon>
        <taxon>Pseudomonadota</taxon>
        <taxon>Betaproteobacteria</taxon>
        <taxon>Neisseriales</taxon>
        <taxon>Neisseriaceae</taxon>
        <taxon>Aquella</taxon>
    </lineage>
</organism>
<proteinExistence type="predicted"/>
<dbReference type="KEGG" id="nba:CUN60_12705"/>
<evidence type="ECO:0000259" key="2">
    <source>
        <dbReference type="Pfam" id="PF01734"/>
    </source>
</evidence>
<feature type="domain" description="PNPLA" evidence="2">
    <location>
        <begin position="8"/>
        <end position="215"/>
    </location>
</feature>